<evidence type="ECO:0008006" key="3">
    <source>
        <dbReference type="Google" id="ProtNLM"/>
    </source>
</evidence>
<sequence>MSRHITLFALWLLPLWLLPLWLLPRWACAADGTQGPRYLIEQGASANLLQVRLTMQGEPPFTLLPARQLPGSATPVSPALVCLADNQPVALNQPFSCKEIGWQITLTPVPALGADASAQQSLLFAPNQWLLTEWGNLVRQLGSQQGEICLPDGSCQPLPSVNQPPLILPFGLATVPVTQPDPRLVLSHDETANQLSLPALQQQLNDIIDYLAFQLDVAPPTHPWQLVWLGRDVATRSLGGAAGDQVFVANYPTDAGKPTPQAPLRLLRTSAHEAVHILSARRAAPQPTWVNESLAEYLAIKALRRFRLHQVTAVNELAERGKQLPHSESGLYRAAREVMAGDRSYYPLFYVKGSAFWEALERELQHNDATLARLLPQLGWLPDGRFDAASNELLAGTIGSDTWRRLSRNYLGEQQ</sequence>
<protein>
    <recommendedName>
        <fullName evidence="3">Peptidase MA-like domain-containing protein</fullName>
    </recommendedName>
</protein>
<dbReference type="Proteomes" id="UP000233526">
    <property type="component" value="Unassembled WGS sequence"/>
</dbReference>
<name>A0A2N3J5U6_AERSO</name>
<dbReference type="EMBL" id="LJZX01000014">
    <property type="protein sequence ID" value="PKQ81802.1"/>
    <property type="molecule type" value="Genomic_DNA"/>
</dbReference>
<accession>A0A2N3J5U6</accession>
<organism evidence="1 2">
    <name type="scientific">Aeromonas sobria</name>
    <dbReference type="NCBI Taxonomy" id="646"/>
    <lineage>
        <taxon>Bacteria</taxon>
        <taxon>Pseudomonadati</taxon>
        <taxon>Pseudomonadota</taxon>
        <taxon>Gammaproteobacteria</taxon>
        <taxon>Aeromonadales</taxon>
        <taxon>Aeromonadaceae</taxon>
        <taxon>Aeromonas</taxon>
    </lineage>
</organism>
<evidence type="ECO:0000313" key="2">
    <source>
        <dbReference type="Proteomes" id="UP000233526"/>
    </source>
</evidence>
<reference evidence="1 2" key="1">
    <citation type="journal article" date="2017" name="Front. Microbiol.">
        <title>Strong Genomic and Phenotypic Heterogeneity in the Aeromonas sobria Species Complex.</title>
        <authorList>
            <person name="Gauthier J."/>
            <person name="Vincent A.T."/>
            <person name="Charette S.J."/>
            <person name="Derome N."/>
        </authorList>
    </citation>
    <scope>NUCLEOTIDE SEQUENCE [LARGE SCALE GENOMIC DNA]</scope>
    <source>
        <strain evidence="1 2">JF2635</strain>
    </source>
</reference>
<evidence type="ECO:0000313" key="1">
    <source>
        <dbReference type="EMBL" id="PKQ81802.1"/>
    </source>
</evidence>
<gene>
    <name evidence="1" type="ORF">AOX56_10985</name>
</gene>
<dbReference type="AlphaFoldDB" id="A0A2N3J5U6"/>
<comment type="caution">
    <text evidence="1">The sequence shown here is derived from an EMBL/GenBank/DDBJ whole genome shotgun (WGS) entry which is preliminary data.</text>
</comment>
<dbReference type="RefSeq" id="WP_101316317.1">
    <property type="nucleotide sequence ID" value="NZ_CAWNSS010000014.1"/>
</dbReference>
<proteinExistence type="predicted"/>